<evidence type="ECO:0000256" key="1">
    <source>
        <dbReference type="SAM" id="Phobius"/>
    </source>
</evidence>
<proteinExistence type="predicted"/>
<dbReference type="AlphaFoldDB" id="A0A7Y0FXA4"/>
<feature type="transmembrane region" description="Helical" evidence="1">
    <location>
        <begin position="30"/>
        <end position="59"/>
    </location>
</feature>
<gene>
    <name evidence="2" type="ORF">HHL25_16370</name>
</gene>
<keyword evidence="1" id="KW-0812">Transmembrane</keyword>
<evidence type="ECO:0000313" key="2">
    <source>
        <dbReference type="EMBL" id="NML75706.1"/>
    </source>
</evidence>
<dbReference type="EMBL" id="JABBGK010000003">
    <property type="protein sequence ID" value="NML75706.1"/>
    <property type="molecule type" value="Genomic_DNA"/>
</dbReference>
<organism evidence="2 3">
    <name type="scientific">Rhizobium terricola</name>
    <dbReference type="NCBI Taxonomy" id="2728849"/>
    <lineage>
        <taxon>Bacteria</taxon>
        <taxon>Pseudomonadati</taxon>
        <taxon>Pseudomonadota</taxon>
        <taxon>Alphaproteobacteria</taxon>
        <taxon>Hyphomicrobiales</taxon>
        <taxon>Rhizobiaceae</taxon>
        <taxon>Rhizobium/Agrobacterium group</taxon>
        <taxon>Rhizobium</taxon>
    </lineage>
</organism>
<keyword evidence="1" id="KW-1133">Transmembrane helix</keyword>
<dbReference type="RefSeq" id="WP_169593529.1">
    <property type="nucleotide sequence ID" value="NZ_JABBGK010000003.1"/>
</dbReference>
<name>A0A7Y0FXA4_9HYPH</name>
<protein>
    <submittedName>
        <fullName evidence="2">Uncharacterized protein</fullName>
    </submittedName>
</protein>
<accession>A0A7Y0FXA4</accession>
<evidence type="ECO:0000313" key="3">
    <source>
        <dbReference type="Proteomes" id="UP000541470"/>
    </source>
</evidence>
<comment type="caution">
    <text evidence="2">The sequence shown here is derived from an EMBL/GenBank/DDBJ whole genome shotgun (WGS) entry which is preliminary data.</text>
</comment>
<reference evidence="2 3" key="1">
    <citation type="submission" date="2020-04" db="EMBL/GenBank/DDBJ databases">
        <title>Rhizobium sp. S-51 isolated from soil.</title>
        <authorList>
            <person name="Dahal R.H."/>
        </authorList>
    </citation>
    <scope>NUCLEOTIDE SEQUENCE [LARGE SCALE GENOMIC DNA]</scope>
    <source>
        <strain evidence="2 3">S-51</strain>
    </source>
</reference>
<keyword evidence="3" id="KW-1185">Reference proteome</keyword>
<dbReference type="Proteomes" id="UP000541470">
    <property type="component" value="Unassembled WGS sequence"/>
</dbReference>
<keyword evidence="1" id="KW-0472">Membrane</keyword>
<sequence>MRSNSSTSSSEALVSAGPGASDFFARVRTFLLPFLILPVLAVPFLLSGELVPVSVVAWAQSRGVPLLFLQKYSDHNFALKVASANMRKAEVIVLGSSRTNQWRSRQFAPYTFYNAGNTAARLGDIAQFLAKLEYNPKVIIFSLDYFMFSDSWSPESDRMAKGDIEYPHEAAYILTQLAQSYVNGSARLSVWPKEPNYSQWAVGLSAQNGVGFRLDGSYQYGTIYRGMKAGVATPDDALQRIEKGVAPFIKSAKPDAAELSAFRELVNAARKRGIALVGVTTSYNPVVVDAIERSADHGLWRLFRSAAFRSSLESLGVITFDFTDIGSYDGRAAEFIDAFHPSEPSLSRQLLAMMKRPEMKALLPEIRTGEIAAALEQASEFEVYRNSF</sequence>